<evidence type="ECO:0000259" key="2">
    <source>
        <dbReference type="Pfam" id="PF24883"/>
    </source>
</evidence>
<dbReference type="InterPro" id="IPR027417">
    <property type="entry name" value="P-loop_NTPase"/>
</dbReference>
<evidence type="ECO:0000256" key="1">
    <source>
        <dbReference type="ARBA" id="ARBA00022737"/>
    </source>
</evidence>
<dbReference type="AlphaFoldDB" id="F8NXM8"/>
<dbReference type="InterPro" id="IPR056884">
    <property type="entry name" value="NPHP3-like_N"/>
</dbReference>
<name>F8NXM8_SERL9</name>
<keyword evidence="1" id="KW-0677">Repeat</keyword>
<evidence type="ECO:0000313" key="3">
    <source>
        <dbReference type="EMBL" id="EGO24700.1"/>
    </source>
</evidence>
<accession>F8NXM8</accession>
<dbReference type="SUPFAM" id="SSF52540">
    <property type="entry name" value="P-loop containing nucleoside triphosphate hydrolases"/>
    <property type="match status" value="1"/>
</dbReference>
<dbReference type="Proteomes" id="UP000008064">
    <property type="component" value="Unassembled WGS sequence"/>
</dbReference>
<protein>
    <recommendedName>
        <fullName evidence="2">Nephrocystin 3-like N-terminal domain-containing protein</fullName>
    </recommendedName>
</protein>
<dbReference type="KEGG" id="sla:SERLADRAFT_468372"/>
<dbReference type="PANTHER" id="PTHR10039">
    <property type="entry name" value="AMELOGENIN"/>
    <property type="match status" value="1"/>
</dbReference>
<gene>
    <name evidence="3" type="ORF">SERLADRAFT_468372</name>
</gene>
<dbReference type="Pfam" id="PF24883">
    <property type="entry name" value="NPHP3_N"/>
    <property type="match status" value="1"/>
</dbReference>
<dbReference type="Gene3D" id="3.40.50.300">
    <property type="entry name" value="P-loop containing nucleotide triphosphate hydrolases"/>
    <property type="match status" value="1"/>
</dbReference>
<reference evidence="3" key="1">
    <citation type="submission" date="2011-04" db="EMBL/GenBank/DDBJ databases">
        <title>Evolution of plant cell wall degrading machinery underlies the functional diversity of forest fungi.</title>
        <authorList>
            <consortium name="US DOE Joint Genome Institute (JGI-PGF)"/>
            <person name="Eastwood D.C."/>
            <person name="Floudas D."/>
            <person name="Binder M."/>
            <person name="Majcherczyk A."/>
            <person name="Schneider P."/>
            <person name="Aerts A."/>
            <person name="Asiegbu F.O."/>
            <person name="Baker S.E."/>
            <person name="Barry K."/>
            <person name="Bendiksby M."/>
            <person name="Blumentritt M."/>
            <person name="Coutinho P.M."/>
            <person name="Cullen D."/>
            <person name="Cullen D."/>
            <person name="Gathman A."/>
            <person name="Goodell B."/>
            <person name="Henrissat B."/>
            <person name="Ihrmark K."/>
            <person name="Kauserud H."/>
            <person name="Kohler A."/>
            <person name="LaButti K."/>
            <person name="Lapidus A."/>
            <person name="Lavin J.L."/>
            <person name="Lee Y.-H."/>
            <person name="Lindquist E."/>
            <person name="Lilly W."/>
            <person name="Lucas S."/>
            <person name="Morin E."/>
            <person name="Murat C."/>
            <person name="Oguiza J.A."/>
            <person name="Park J."/>
            <person name="Pisabarro A.G."/>
            <person name="Riley R."/>
            <person name="Rosling A."/>
            <person name="Salamov A."/>
            <person name="Schmidt O."/>
            <person name="Schmutz J."/>
            <person name="Skrede I."/>
            <person name="Stenlid J."/>
            <person name="Wiebenga A."/>
            <person name="Xie X."/>
            <person name="Kues U."/>
            <person name="Hibbett D.S."/>
            <person name="Hoffmeister D."/>
            <person name="Hogberg N."/>
            <person name="Martin F."/>
            <person name="Grigoriev I.V."/>
            <person name="Watkinson S.C."/>
        </authorList>
    </citation>
    <scope>NUCLEOTIDE SEQUENCE</scope>
    <source>
        <strain evidence="3">S7.9</strain>
    </source>
</reference>
<organism>
    <name type="scientific">Serpula lacrymans var. lacrymans (strain S7.9)</name>
    <name type="common">Dry rot fungus</name>
    <dbReference type="NCBI Taxonomy" id="578457"/>
    <lineage>
        <taxon>Eukaryota</taxon>
        <taxon>Fungi</taxon>
        <taxon>Dikarya</taxon>
        <taxon>Basidiomycota</taxon>
        <taxon>Agaricomycotina</taxon>
        <taxon>Agaricomycetes</taxon>
        <taxon>Agaricomycetidae</taxon>
        <taxon>Boletales</taxon>
        <taxon>Coniophorineae</taxon>
        <taxon>Serpulaceae</taxon>
        <taxon>Serpula</taxon>
    </lineage>
</organism>
<dbReference type="EMBL" id="GL945434">
    <property type="protein sequence ID" value="EGO24700.1"/>
    <property type="molecule type" value="Genomic_DNA"/>
</dbReference>
<dbReference type="RefSeq" id="XP_007318719.1">
    <property type="nucleotide sequence ID" value="XM_007318657.1"/>
</dbReference>
<proteinExistence type="predicted"/>
<dbReference type="PANTHER" id="PTHR10039:SF14">
    <property type="entry name" value="NACHT DOMAIN-CONTAINING PROTEIN"/>
    <property type="match status" value="1"/>
</dbReference>
<sequence>MFNGANNTHIPHGTFVDVSGTSGLRFNINNVTADPLKGLYDLLHPVQASYKDRSGKLARCLEGTREKVLHEIKTWVDGTLPICWLNGPAGFGKSTIAQTVAEWCADEGRLAASFFFFRGMGNRDKISHLISTLAFQLSTTIENIEPLIKDALTKEPFLSQRGIRLGYQFDKLIMDPMLSHVQSTSTQNDAVQKRMVIVIDALDECEVGDGESMDEFIDAVIDACRSKGGRVPFRLFITSRVEEHLRLRLETIDAKEVSLQLKLQQYNASKDIRMFFQSEFANIYAANRLLMVADGVPEPWPSWDVLDTLVDKAAGSYIYASTFVNFVQEARGMAHRQLIDALKAHGLDPLYMQVFSKASSAEVVSGSMVNLKQVMGILLHLTSPLSIRDLALLIDVPLRDLLRAFFGIQSILIIPESNNSPVHLVHTSLRDFLTTRSRSGGYFNNPPDCHASIAIRCMNIMQRNGGLFWFIDGPVGYAFKYCLDHLQQAVHGWKNYHSESPLFISLSNSLTDFTGSVLDPWVHTAIRSGAPEMLSGLAKSSEDWSQCPKKLRSALNSLNSMIEHIEVRNY</sequence>
<feature type="domain" description="Nephrocystin 3-like N-terminal" evidence="2">
    <location>
        <begin position="64"/>
        <end position="240"/>
    </location>
</feature>
<dbReference type="HOGENOM" id="CLU_000288_6_10_1"/>
<dbReference type="GeneID" id="18819402"/>
<dbReference type="OrthoDB" id="4760524at2759"/>